<dbReference type="RefSeq" id="WP_085887528.1">
    <property type="nucleotide sequence ID" value="NZ_FWFN01000003.1"/>
</dbReference>
<gene>
    <name evidence="5" type="ORF">PSM7751_01648</name>
</gene>
<feature type="transmembrane region" description="Helical" evidence="4">
    <location>
        <begin position="328"/>
        <end position="346"/>
    </location>
</feature>
<dbReference type="SUPFAM" id="SSF103473">
    <property type="entry name" value="MFS general substrate transporter"/>
    <property type="match status" value="1"/>
</dbReference>
<organism evidence="5 6">
    <name type="scientific">Pseudooceanicola marinus</name>
    <dbReference type="NCBI Taxonomy" id="396013"/>
    <lineage>
        <taxon>Bacteria</taxon>
        <taxon>Pseudomonadati</taxon>
        <taxon>Pseudomonadota</taxon>
        <taxon>Alphaproteobacteria</taxon>
        <taxon>Rhodobacterales</taxon>
        <taxon>Paracoccaceae</taxon>
        <taxon>Pseudooceanicola</taxon>
    </lineage>
</organism>
<sequence>MADPAQTTLFGQIAGGEEAPKPREAHNGLREIASLSMTKISDGLINPKLVLSWLLNALGAPAYFVSALVPIREAGALLPQILLAGWLRTLAHRKWMWAAGAALQGVAALAIALSGLWLQGWAAGLAVCLALAVLALARAACSVSYKEVQGKTIAKTRRGAITGTAGSAASLVVVVFAVLLMTGLLQSEGAVVAAIAVAGVLWLGAALLFSTLREPASEPEDDPGRPEFLSVLRGDAALRRFVLVRGLLVSTSLAPPYIVLLSQESGEGVLGQLGAMLLASSAASFLSSYVWGRLSDRSSRLVLAASGVVGALSMALMLALWAAGIANAVWVGPAVLFLLMIAYHGVRQARSTYLVDMAPEDSRGSYAAVANTLIGSILLLTGLFGGALSVISAAWALAGFAVMAAAGGALALTLREVEAG</sequence>
<dbReference type="Pfam" id="PF07690">
    <property type="entry name" value="MFS_1"/>
    <property type="match status" value="1"/>
</dbReference>
<feature type="transmembrane region" description="Helical" evidence="4">
    <location>
        <begin position="121"/>
        <end position="141"/>
    </location>
</feature>
<feature type="transmembrane region" description="Helical" evidence="4">
    <location>
        <begin position="242"/>
        <end position="263"/>
    </location>
</feature>
<keyword evidence="2 4" id="KW-1133">Transmembrane helix</keyword>
<dbReference type="InterPro" id="IPR011701">
    <property type="entry name" value="MFS"/>
</dbReference>
<feature type="transmembrane region" description="Helical" evidence="4">
    <location>
        <begin position="269"/>
        <end position="289"/>
    </location>
</feature>
<keyword evidence="6" id="KW-1185">Reference proteome</keyword>
<feature type="transmembrane region" description="Helical" evidence="4">
    <location>
        <begin position="95"/>
        <end position="115"/>
    </location>
</feature>
<dbReference type="PANTHER" id="PTHR23526">
    <property type="entry name" value="INTEGRAL MEMBRANE TRANSPORT PROTEIN-RELATED"/>
    <property type="match status" value="1"/>
</dbReference>
<dbReference type="InterPro" id="IPR036259">
    <property type="entry name" value="MFS_trans_sf"/>
</dbReference>
<feature type="transmembrane region" description="Helical" evidence="4">
    <location>
        <begin position="161"/>
        <end position="184"/>
    </location>
</feature>
<dbReference type="Gene3D" id="1.20.1250.20">
    <property type="entry name" value="MFS general substrate transporter like domains"/>
    <property type="match status" value="1"/>
</dbReference>
<feature type="transmembrane region" description="Helical" evidence="4">
    <location>
        <begin position="394"/>
        <end position="414"/>
    </location>
</feature>
<dbReference type="InterPro" id="IPR052528">
    <property type="entry name" value="Sugar_transport-like"/>
</dbReference>
<feature type="transmembrane region" description="Helical" evidence="4">
    <location>
        <begin position="301"/>
        <end position="322"/>
    </location>
</feature>
<evidence type="ECO:0000256" key="3">
    <source>
        <dbReference type="ARBA" id="ARBA00023136"/>
    </source>
</evidence>
<keyword evidence="1 4" id="KW-0812">Transmembrane</keyword>
<name>A0A1X6Z188_9RHOB</name>
<evidence type="ECO:0000256" key="4">
    <source>
        <dbReference type="SAM" id="Phobius"/>
    </source>
</evidence>
<evidence type="ECO:0000256" key="1">
    <source>
        <dbReference type="ARBA" id="ARBA00022692"/>
    </source>
</evidence>
<keyword evidence="3 4" id="KW-0472">Membrane</keyword>
<dbReference type="EMBL" id="FWFN01000003">
    <property type="protein sequence ID" value="SLN37372.1"/>
    <property type="molecule type" value="Genomic_DNA"/>
</dbReference>
<reference evidence="5 6" key="1">
    <citation type="submission" date="2017-03" db="EMBL/GenBank/DDBJ databases">
        <authorList>
            <person name="Afonso C.L."/>
            <person name="Miller P.J."/>
            <person name="Scott M.A."/>
            <person name="Spackman E."/>
            <person name="Goraichik I."/>
            <person name="Dimitrov K.M."/>
            <person name="Suarez D.L."/>
            <person name="Swayne D.E."/>
        </authorList>
    </citation>
    <scope>NUCLEOTIDE SEQUENCE [LARGE SCALE GENOMIC DNA]</scope>
    <source>
        <strain evidence="5 6">CECT 7751</strain>
    </source>
</reference>
<feature type="transmembrane region" description="Helical" evidence="4">
    <location>
        <begin position="366"/>
        <end position="388"/>
    </location>
</feature>
<protein>
    <submittedName>
        <fullName evidence="5">Major Facilitator Superfamily protein</fullName>
    </submittedName>
</protein>
<accession>A0A1X6Z188</accession>
<dbReference type="Proteomes" id="UP000193963">
    <property type="component" value="Unassembled WGS sequence"/>
</dbReference>
<dbReference type="GO" id="GO:0022857">
    <property type="term" value="F:transmembrane transporter activity"/>
    <property type="evidence" value="ECO:0007669"/>
    <property type="project" value="InterPro"/>
</dbReference>
<dbReference type="PANTHER" id="PTHR23526:SF2">
    <property type="entry name" value="MAJOR FACILITATOR SUPERFAMILY (MFS) PROFILE DOMAIN-CONTAINING PROTEIN"/>
    <property type="match status" value="1"/>
</dbReference>
<dbReference type="AlphaFoldDB" id="A0A1X6Z188"/>
<evidence type="ECO:0000313" key="5">
    <source>
        <dbReference type="EMBL" id="SLN37372.1"/>
    </source>
</evidence>
<feature type="transmembrane region" description="Helical" evidence="4">
    <location>
        <begin position="190"/>
        <end position="209"/>
    </location>
</feature>
<evidence type="ECO:0000313" key="6">
    <source>
        <dbReference type="Proteomes" id="UP000193963"/>
    </source>
</evidence>
<proteinExistence type="predicted"/>
<dbReference type="OrthoDB" id="1117124at2"/>
<evidence type="ECO:0000256" key="2">
    <source>
        <dbReference type="ARBA" id="ARBA00022989"/>
    </source>
</evidence>